<protein>
    <submittedName>
        <fullName evidence="2">Uncharacterized protein</fullName>
    </submittedName>
</protein>
<evidence type="ECO:0000256" key="1">
    <source>
        <dbReference type="SAM" id="Phobius"/>
    </source>
</evidence>
<reference evidence="2" key="1">
    <citation type="journal article" date="2014" name="Front. Microbiol.">
        <title>High frequency of phylogenetically diverse reductive dehalogenase-homologous genes in deep subseafloor sedimentary metagenomes.</title>
        <authorList>
            <person name="Kawai M."/>
            <person name="Futagami T."/>
            <person name="Toyoda A."/>
            <person name="Takaki Y."/>
            <person name="Nishi S."/>
            <person name="Hori S."/>
            <person name="Arai W."/>
            <person name="Tsubouchi T."/>
            <person name="Morono Y."/>
            <person name="Uchiyama I."/>
            <person name="Ito T."/>
            <person name="Fujiyama A."/>
            <person name="Inagaki F."/>
            <person name="Takami H."/>
        </authorList>
    </citation>
    <scope>NUCLEOTIDE SEQUENCE</scope>
    <source>
        <strain evidence="2">Expedition CK06-06</strain>
    </source>
</reference>
<feature type="transmembrane region" description="Helical" evidence="1">
    <location>
        <begin position="47"/>
        <end position="67"/>
    </location>
</feature>
<keyword evidence="1" id="KW-0812">Transmembrane</keyword>
<sequence>MSEEIERHWHTKAIILGVIAIVVTIALCVAVIYYRDTLMGWAHMEKYGLLGVFIFAFLAGSIVNFVATPVPYWLLVFTLPSILAPTWGVFAPLWVGLVSAMGASLGQLLTFMVGYGGSGLYRKLKV</sequence>
<evidence type="ECO:0000313" key="2">
    <source>
        <dbReference type="EMBL" id="GAG76252.1"/>
    </source>
</evidence>
<keyword evidence="1" id="KW-1133">Transmembrane helix</keyword>
<feature type="transmembrane region" description="Helical" evidence="1">
    <location>
        <begin position="87"/>
        <end position="115"/>
    </location>
</feature>
<organism evidence="2">
    <name type="scientific">marine sediment metagenome</name>
    <dbReference type="NCBI Taxonomy" id="412755"/>
    <lineage>
        <taxon>unclassified sequences</taxon>
        <taxon>metagenomes</taxon>
        <taxon>ecological metagenomes</taxon>
    </lineage>
</organism>
<accession>X1B4L2</accession>
<dbReference type="AlphaFoldDB" id="X1B4L2"/>
<gene>
    <name evidence="2" type="ORF">S01H4_32969</name>
</gene>
<keyword evidence="1" id="KW-0472">Membrane</keyword>
<feature type="non-terminal residue" evidence="2">
    <location>
        <position position="126"/>
    </location>
</feature>
<name>X1B4L2_9ZZZZ</name>
<feature type="transmembrane region" description="Helical" evidence="1">
    <location>
        <begin position="13"/>
        <end position="35"/>
    </location>
</feature>
<dbReference type="EMBL" id="BART01017295">
    <property type="protein sequence ID" value="GAG76252.1"/>
    <property type="molecule type" value="Genomic_DNA"/>
</dbReference>
<comment type="caution">
    <text evidence="2">The sequence shown here is derived from an EMBL/GenBank/DDBJ whole genome shotgun (WGS) entry which is preliminary data.</text>
</comment>
<proteinExistence type="predicted"/>